<gene>
    <name evidence="1" type="ORF">BG55_05240</name>
</gene>
<comment type="caution">
    <text evidence="1">The sequence shown here is derived from an EMBL/GenBank/DDBJ whole genome shotgun (WGS) entry which is preliminary data.</text>
</comment>
<dbReference type="PATRIC" id="fig|69222.5.peg.1085"/>
<evidence type="ECO:0000313" key="1">
    <source>
        <dbReference type="EMBL" id="EXU76490.1"/>
    </source>
</evidence>
<proteinExistence type="predicted"/>
<dbReference type="Proteomes" id="UP000019918">
    <property type="component" value="Unassembled WGS sequence"/>
</dbReference>
<sequence>MPVTKAGAVWALLAGVQHSPKIKRHTNTNNADLLNQQRLSERKKQKTVRDEIYNFQYRRHTMPTICLEYASIIHKQLISENLSFFA</sequence>
<dbReference type="EMBL" id="JFHN01000028">
    <property type="protein sequence ID" value="EXU76490.1"/>
    <property type="molecule type" value="Genomic_DNA"/>
</dbReference>
<evidence type="ECO:0000313" key="2">
    <source>
        <dbReference type="Proteomes" id="UP000019918"/>
    </source>
</evidence>
<keyword evidence="2" id="KW-1185">Reference proteome</keyword>
<dbReference type="STRING" id="69222.BG55_05240"/>
<name>A0A014NRL1_9GAMM</name>
<dbReference type="AlphaFoldDB" id="A0A014NRL1"/>
<reference evidence="1 2" key="1">
    <citation type="submission" date="2014-02" db="EMBL/GenBank/DDBJ databases">
        <title>Draft genome of Erwinia mallotivora strain BT-MARDI, a papaya dieback pathogen.</title>
        <authorList>
            <person name="Redzuan R."/>
            <person name="Abu Bakar N."/>
            <person name="Badrun R."/>
            <person name="Mohd Raih M.F."/>
            <person name="Rozano L."/>
            <person name="Mat Amin N."/>
        </authorList>
    </citation>
    <scope>NUCLEOTIDE SEQUENCE [LARGE SCALE GENOMIC DNA]</scope>
    <source>
        <strain evidence="1 2">BT-MARDI</strain>
    </source>
</reference>
<organism evidence="1 2">
    <name type="scientific">Erwinia mallotivora</name>
    <dbReference type="NCBI Taxonomy" id="69222"/>
    <lineage>
        <taxon>Bacteria</taxon>
        <taxon>Pseudomonadati</taxon>
        <taxon>Pseudomonadota</taxon>
        <taxon>Gammaproteobacteria</taxon>
        <taxon>Enterobacterales</taxon>
        <taxon>Erwiniaceae</taxon>
        <taxon>Erwinia</taxon>
    </lineage>
</organism>
<accession>A0A014NRL1</accession>
<protein>
    <submittedName>
        <fullName evidence="1">Uncharacterized protein</fullName>
    </submittedName>
</protein>